<sequence>MSQQHANTEHCAVSERPAGPTELPFRLAGVARLLSTEPGTKKSWVQFPISALCPGCRLDPQCVWGVERGMGRAKACRRQPIDDVSFFFFFLIYFIDFVQRGRERDRELETSMRESHRSVASCTLPTGDMPATKVHALDQNRTRVPSVPKPTLYPLS</sequence>
<proteinExistence type="predicted"/>
<keyword evidence="2" id="KW-1185">Reference proteome</keyword>
<evidence type="ECO:0000313" key="1">
    <source>
        <dbReference type="EMBL" id="KAF6392520.1"/>
    </source>
</evidence>
<organism evidence="1 2">
    <name type="scientific">Pipistrellus kuhlii</name>
    <name type="common">Kuhl's pipistrelle</name>
    <dbReference type="NCBI Taxonomy" id="59472"/>
    <lineage>
        <taxon>Eukaryota</taxon>
        <taxon>Metazoa</taxon>
        <taxon>Chordata</taxon>
        <taxon>Craniata</taxon>
        <taxon>Vertebrata</taxon>
        <taxon>Euteleostomi</taxon>
        <taxon>Mammalia</taxon>
        <taxon>Eutheria</taxon>
        <taxon>Laurasiatheria</taxon>
        <taxon>Chiroptera</taxon>
        <taxon>Yangochiroptera</taxon>
        <taxon>Vespertilionidae</taxon>
        <taxon>Pipistrellus</taxon>
    </lineage>
</organism>
<reference evidence="1 2" key="1">
    <citation type="journal article" date="2020" name="Nature">
        <title>Six reference-quality genomes reveal evolution of bat adaptations.</title>
        <authorList>
            <person name="Jebb D."/>
            <person name="Huang Z."/>
            <person name="Pippel M."/>
            <person name="Hughes G.M."/>
            <person name="Lavrichenko K."/>
            <person name="Devanna P."/>
            <person name="Winkler S."/>
            <person name="Jermiin L.S."/>
            <person name="Skirmuntt E.C."/>
            <person name="Katzourakis A."/>
            <person name="Burkitt-Gray L."/>
            <person name="Ray D.A."/>
            <person name="Sullivan K.A.M."/>
            <person name="Roscito J.G."/>
            <person name="Kirilenko B.M."/>
            <person name="Davalos L.M."/>
            <person name="Corthals A.P."/>
            <person name="Power M.L."/>
            <person name="Jones G."/>
            <person name="Ransome R.D."/>
            <person name="Dechmann D.K.N."/>
            <person name="Locatelli A.G."/>
            <person name="Puechmaille S.J."/>
            <person name="Fedrigo O."/>
            <person name="Jarvis E.D."/>
            <person name="Hiller M."/>
            <person name="Vernes S.C."/>
            <person name="Myers E.W."/>
            <person name="Teeling E.C."/>
        </authorList>
    </citation>
    <scope>NUCLEOTIDE SEQUENCE [LARGE SCALE GENOMIC DNA]</scope>
    <source>
        <strain evidence="1">MPipKuh1</strain>
        <tissue evidence="1">Flight muscle</tissue>
    </source>
</reference>
<dbReference type="EMBL" id="JACAGB010000001">
    <property type="protein sequence ID" value="KAF6392520.1"/>
    <property type="molecule type" value="Genomic_DNA"/>
</dbReference>
<dbReference type="Proteomes" id="UP000558488">
    <property type="component" value="Unassembled WGS sequence"/>
</dbReference>
<evidence type="ECO:0000313" key="2">
    <source>
        <dbReference type="Proteomes" id="UP000558488"/>
    </source>
</evidence>
<protein>
    <submittedName>
        <fullName evidence="1">Uncharacterized protein</fullName>
    </submittedName>
</protein>
<dbReference type="AlphaFoldDB" id="A0A7J8B2D0"/>
<name>A0A7J8B2D0_PIPKU</name>
<comment type="caution">
    <text evidence="1">The sequence shown here is derived from an EMBL/GenBank/DDBJ whole genome shotgun (WGS) entry which is preliminary data.</text>
</comment>
<gene>
    <name evidence="1" type="ORF">mPipKuh1_007726</name>
</gene>
<accession>A0A7J8B2D0</accession>